<evidence type="ECO:0000313" key="2">
    <source>
        <dbReference type="Proteomes" id="UP000733379"/>
    </source>
</evidence>
<name>A0ABS6BDR7_9NOCA</name>
<protein>
    <recommendedName>
        <fullName evidence="3">EVE domain-containing protein</fullName>
    </recommendedName>
</protein>
<proteinExistence type="predicted"/>
<keyword evidence="2" id="KW-1185">Reference proteome</keyword>
<dbReference type="EMBL" id="JAHKNI010000020">
    <property type="protein sequence ID" value="MBU3067334.1"/>
    <property type="molecule type" value="Genomic_DNA"/>
</dbReference>
<organism evidence="1 2">
    <name type="scientific">Nocardia albiluteola</name>
    <dbReference type="NCBI Taxonomy" id="2842303"/>
    <lineage>
        <taxon>Bacteria</taxon>
        <taxon>Bacillati</taxon>
        <taxon>Actinomycetota</taxon>
        <taxon>Actinomycetes</taxon>
        <taxon>Mycobacteriales</taxon>
        <taxon>Nocardiaceae</taxon>
        <taxon>Nocardia</taxon>
    </lineage>
</organism>
<comment type="caution">
    <text evidence="1">The sequence shown here is derived from an EMBL/GenBank/DDBJ whole genome shotgun (WGS) entry which is preliminary data.</text>
</comment>
<accession>A0ABS6BDR7</accession>
<evidence type="ECO:0000313" key="1">
    <source>
        <dbReference type="EMBL" id="MBU3067334.1"/>
    </source>
</evidence>
<reference evidence="1 2" key="1">
    <citation type="submission" date="2021-06" db="EMBL/GenBank/DDBJ databases">
        <title>Actinomycetes sequencing.</title>
        <authorList>
            <person name="Shan Q."/>
        </authorList>
    </citation>
    <scope>NUCLEOTIDE SEQUENCE [LARGE SCALE GENOMIC DNA]</scope>
    <source>
        <strain evidence="1 2">NEAU-G5</strain>
    </source>
</reference>
<gene>
    <name evidence="1" type="ORF">KO481_38165</name>
</gene>
<dbReference type="RefSeq" id="WP_215923415.1">
    <property type="nucleotide sequence ID" value="NZ_JAHKNI010000020.1"/>
</dbReference>
<dbReference type="Proteomes" id="UP000733379">
    <property type="component" value="Unassembled WGS sequence"/>
</dbReference>
<evidence type="ECO:0008006" key="3">
    <source>
        <dbReference type="Google" id="ProtNLM"/>
    </source>
</evidence>
<sequence length="160" mass="17727">MDRDAPLTRSSFGKLHPIVTPQPLSQLPDRVWTVSEWDRIQRGCQSRSMDEKWDVFAEGDIVFMHRSWTGHGIYEVSFSSSATGGRKITSAAVETDPQRRRWRSDDFDRVMIELIISGVVLGEPALELRAAFAAAVAGSRSGTTDVSQQATLHNVLGVTP</sequence>